<sequence length="152" mass="17446">MVMKVVNNSLKFSRQIRKNGASFLLGGCRLSGIAIINACKCKVLQCFFISLNCVGQRDFLRQIFERPNSEIFAGLMRERESAMLTAAFDWRIINMRWSNSKTNVRGLYQSNMSKPICCSLEKRRPSNTVLSNNITHHTHRQMASKQDEVPQM</sequence>
<dbReference type="Proteomes" id="UP000005220">
    <property type="component" value="Chromosome 2"/>
</dbReference>
<reference evidence="1 2" key="1">
    <citation type="journal article" date="2011" name="Proc. Natl. Acad. Sci. U.S.A.">
        <title>Evolutionary erosion of yeast sex chromosomes by mating-type switching accidents.</title>
        <authorList>
            <person name="Gordon J.L."/>
            <person name="Armisen D."/>
            <person name="Proux-Wera E."/>
            <person name="Oheigeartaigh S.S."/>
            <person name="Byrne K.P."/>
            <person name="Wolfe K.H."/>
        </authorList>
    </citation>
    <scope>NUCLEOTIDE SEQUENCE [LARGE SCALE GENOMIC DNA]</scope>
    <source>
        <strain evidence="2">ATCC 22294 / BCRC 22015 / CBS 2517 / CECT 1963 / NBRC 1671 / NRRL Y-8276</strain>
    </source>
</reference>
<proteinExistence type="predicted"/>
<dbReference type="RefSeq" id="XP_003955936.1">
    <property type="nucleotide sequence ID" value="XM_003955887.1"/>
</dbReference>
<evidence type="ECO:0000313" key="1">
    <source>
        <dbReference type="EMBL" id="CCF56801.1"/>
    </source>
</evidence>
<gene>
    <name evidence="1" type="primary">KAFR0B05050</name>
    <name evidence="1" type="ORF">KAFR_0B05050</name>
</gene>
<protein>
    <submittedName>
        <fullName evidence="1">Uncharacterized protein</fullName>
    </submittedName>
</protein>
<name>H2AR01_KAZAF</name>
<dbReference type="HOGENOM" id="CLU_1722650_0_0_1"/>
<dbReference type="InParanoid" id="H2AR01"/>
<evidence type="ECO:0000313" key="2">
    <source>
        <dbReference type="Proteomes" id="UP000005220"/>
    </source>
</evidence>
<dbReference type="AlphaFoldDB" id="H2AR01"/>
<dbReference type="GeneID" id="13884683"/>
<dbReference type="KEGG" id="kaf:KAFR_0B05050"/>
<keyword evidence="2" id="KW-1185">Reference proteome</keyword>
<accession>H2AR01</accession>
<dbReference type="EMBL" id="HE650822">
    <property type="protein sequence ID" value="CCF56801.1"/>
    <property type="molecule type" value="Genomic_DNA"/>
</dbReference>
<organism evidence="1 2">
    <name type="scientific">Kazachstania africana (strain ATCC 22294 / BCRC 22015 / CBS 2517 / CECT 1963 / NBRC 1671 / NRRL Y-8276)</name>
    <name type="common">Yeast</name>
    <name type="synonym">Kluyveromyces africanus</name>
    <dbReference type="NCBI Taxonomy" id="1071382"/>
    <lineage>
        <taxon>Eukaryota</taxon>
        <taxon>Fungi</taxon>
        <taxon>Dikarya</taxon>
        <taxon>Ascomycota</taxon>
        <taxon>Saccharomycotina</taxon>
        <taxon>Saccharomycetes</taxon>
        <taxon>Saccharomycetales</taxon>
        <taxon>Saccharomycetaceae</taxon>
        <taxon>Kazachstania</taxon>
    </lineage>
</organism>